<organism evidence="2 3">
    <name type="scientific">Amniculicola lignicola CBS 123094</name>
    <dbReference type="NCBI Taxonomy" id="1392246"/>
    <lineage>
        <taxon>Eukaryota</taxon>
        <taxon>Fungi</taxon>
        <taxon>Dikarya</taxon>
        <taxon>Ascomycota</taxon>
        <taxon>Pezizomycotina</taxon>
        <taxon>Dothideomycetes</taxon>
        <taxon>Pleosporomycetidae</taxon>
        <taxon>Pleosporales</taxon>
        <taxon>Amniculicolaceae</taxon>
        <taxon>Amniculicola</taxon>
    </lineage>
</organism>
<feature type="region of interest" description="Disordered" evidence="1">
    <location>
        <begin position="29"/>
        <end position="59"/>
    </location>
</feature>
<gene>
    <name evidence="2" type="ORF">P154DRAFT_254935</name>
</gene>
<dbReference type="EMBL" id="ML977560">
    <property type="protein sequence ID" value="KAF2006191.1"/>
    <property type="molecule type" value="Genomic_DNA"/>
</dbReference>
<proteinExistence type="predicted"/>
<protein>
    <submittedName>
        <fullName evidence="2">Uncharacterized protein</fullName>
    </submittedName>
</protein>
<evidence type="ECO:0000313" key="3">
    <source>
        <dbReference type="Proteomes" id="UP000799779"/>
    </source>
</evidence>
<keyword evidence="3" id="KW-1185">Reference proteome</keyword>
<evidence type="ECO:0000313" key="2">
    <source>
        <dbReference type="EMBL" id="KAF2006191.1"/>
    </source>
</evidence>
<name>A0A6A5X0S4_9PLEO</name>
<dbReference type="Proteomes" id="UP000799779">
    <property type="component" value="Unassembled WGS sequence"/>
</dbReference>
<sequence length="59" mass="6492">MCEIFIVRTCYYGCGDIVEEETTKECDDVGKPGHRSTKSLAGSASKFTKCGKPDCKRPD</sequence>
<dbReference type="AlphaFoldDB" id="A0A6A5X0S4"/>
<accession>A0A6A5X0S4</accession>
<evidence type="ECO:0000256" key="1">
    <source>
        <dbReference type="SAM" id="MobiDB-lite"/>
    </source>
</evidence>
<reference evidence="2" key="1">
    <citation type="journal article" date="2020" name="Stud. Mycol.">
        <title>101 Dothideomycetes genomes: a test case for predicting lifestyles and emergence of pathogens.</title>
        <authorList>
            <person name="Haridas S."/>
            <person name="Albert R."/>
            <person name="Binder M."/>
            <person name="Bloem J."/>
            <person name="Labutti K."/>
            <person name="Salamov A."/>
            <person name="Andreopoulos B."/>
            <person name="Baker S."/>
            <person name="Barry K."/>
            <person name="Bills G."/>
            <person name="Bluhm B."/>
            <person name="Cannon C."/>
            <person name="Castanera R."/>
            <person name="Culley D."/>
            <person name="Daum C."/>
            <person name="Ezra D."/>
            <person name="Gonzalez J."/>
            <person name="Henrissat B."/>
            <person name="Kuo A."/>
            <person name="Liang C."/>
            <person name="Lipzen A."/>
            <person name="Lutzoni F."/>
            <person name="Magnuson J."/>
            <person name="Mondo S."/>
            <person name="Nolan M."/>
            <person name="Ohm R."/>
            <person name="Pangilinan J."/>
            <person name="Park H.-J."/>
            <person name="Ramirez L."/>
            <person name="Alfaro M."/>
            <person name="Sun H."/>
            <person name="Tritt A."/>
            <person name="Yoshinaga Y."/>
            <person name="Zwiers L.-H."/>
            <person name="Turgeon B."/>
            <person name="Goodwin S."/>
            <person name="Spatafora J."/>
            <person name="Crous P."/>
            <person name="Grigoriev I."/>
        </authorList>
    </citation>
    <scope>NUCLEOTIDE SEQUENCE</scope>
    <source>
        <strain evidence="2">CBS 123094</strain>
    </source>
</reference>